<comment type="similarity">
    <text evidence="1">Belongs to the LysR transcriptional regulatory family.</text>
</comment>
<name>A0ABT7Y627_9VIBR</name>
<evidence type="ECO:0000313" key="6">
    <source>
        <dbReference type="EMBL" id="MDN2483507.1"/>
    </source>
</evidence>
<proteinExistence type="inferred from homology"/>
<dbReference type="PRINTS" id="PR00039">
    <property type="entry name" value="HTHLYSR"/>
</dbReference>
<dbReference type="Pfam" id="PF03466">
    <property type="entry name" value="LysR_substrate"/>
    <property type="match status" value="1"/>
</dbReference>
<gene>
    <name evidence="6" type="ORF">QWJ08_19360</name>
</gene>
<sequence length="303" mass="34675">MIKIEKAVQNALPPFTALKAFESTARHLSVSRAAEELHVSRGAVSQQIKVLETFLNDQLFVRKGGQLELTESAMLYLPLLTETFHNLQIGTQNLFGNKVEHVLTIRISQSFCGAWLMARLADFRRQEPNIKLKFYSTVNLFPDAKESVDIEIINGYGNWQGRDFERITQREEWVLVASPSFMRQHDFSQSIETIANYPKLATMGYSEGWREWFNLHNAGMPFTQPEIEFDNTQNSMEAACQGLGMLLAKSILVEDAIKAGDLIVAHPTRLKSQSHHYVIVNHSREHQYKVLKFKQWLKSGFSE</sequence>
<reference evidence="6" key="1">
    <citation type="submission" date="2024-05" db="EMBL/GenBank/DDBJ databases">
        <title>Genome Sequences of Four Agar- Degrading Marine Bacteria.</title>
        <authorList>
            <person name="Phillips E.K."/>
            <person name="Shaffer J.C."/>
            <person name="Henson M.W."/>
            <person name="Temperton B."/>
            <person name="Thrash C.J."/>
            <person name="Martin M.O."/>
        </authorList>
    </citation>
    <scope>NUCLEOTIDE SEQUENCE</scope>
    <source>
        <strain evidence="6">EKP203</strain>
    </source>
</reference>
<evidence type="ECO:0000256" key="3">
    <source>
        <dbReference type="ARBA" id="ARBA00023125"/>
    </source>
</evidence>
<dbReference type="SUPFAM" id="SSF46785">
    <property type="entry name" value="Winged helix' DNA-binding domain"/>
    <property type="match status" value="1"/>
</dbReference>
<dbReference type="SUPFAM" id="SSF53850">
    <property type="entry name" value="Periplasmic binding protein-like II"/>
    <property type="match status" value="1"/>
</dbReference>
<dbReference type="InterPro" id="IPR036390">
    <property type="entry name" value="WH_DNA-bd_sf"/>
</dbReference>
<evidence type="ECO:0000313" key="7">
    <source>
        <dbReference type="Proteomes" id="UP001169719"/>
    </source>
</evidence>
<protein>
    <submittedName>
        <fullName evidence="6">LysR substrate-binding domain-containing protein</fullName>
    </submittedName>
</protein>
<dbReference type="InterPro" id="IPR005119">
    <property type="entry name" value="LysR_subst-bd"/>
</dbReference>
<accession>A0ABT7Y627</accession>
<dbReference type="InterPro" id="IPR058163">
    <property type="entry name" value="LysR-type_TF_proteobact-type"/>
</dbReference>
<dbReference type="PANTHER" id="PTHR30537">
    <property type="entry name" value="HTH-TYPE TRANSCRIPTIONAL REGULATOR"/>
    <property type="match status" value="1"/>
</dbReference>
<keyword evidence="2" id="KW-0805">Transcription regulation</keyword>
<dbReference type="Proteomes" id="UP001169719">
    <property type="component" value="Unassembled WGS sequence"/>
</dbReference>
<dbReference type="EMBL" id="JAUEOZ010000002">
    <property type="protein sequence ID" value="MDN2483507.1"/>
    <property type="molecule type" value="Genomic_DNA"/>
</dbReference>
<dbReference type="Gene3D" id="1.10.10.10">
    <property type="entry name" value="Winged helix-like DNA-binding domain superfamily/Winged helix DNA-binding domain"/>
    <property type="match status" value="1"/>
</dbReference>
<evidence type="ECO:0000256" key="2">
    <source>
        <dbReference type="ARBA" id="ARBA00023015"/>
    </source>
</evidence>
<feature type="domain" description="HTH lysR-type" evidence="5">
    <location>
        <begin position="13"/>
        <end position="70"/>
    </location>
</feature>
<evidence type="ECO:0000256" key="1">
    <source>
        <dbReference type="ARBA" id="ARBA00009437"/>
    </source>
</evidence>
<comment type="caution">
    <text evidence="6">The sequence shown here is derived from an EMBL/GenBank/DDBJ whole genome shotgun (WGS) entry which is preliminary data.</text>
</comment>
<dbReference type="PROSITE" id="PS50931">
    <property type="entry name" value="HTH_LYSR"/>
    <property type="match status" value="1"/>
</dbReference>
<organism evidence="6 7">
    <name type="scientific">Vibrio agarivorans</name>
    <dbReference type="NCBI Taxonomy" id="153622"/>
    <lineage>
        <taxon>Bacteria</taxon>
        <taxon>Pseudomonadati</taxon>
        <taxon>Pseudomonadota</taxon>
        <taxon>Gammaproteobacteria</taxon>
        <taxon>Vibrionales</taxon>
        <taxon>Vibrionaceae</taxon>
        <taxon>Vibrio</taxon>
    </lineage>
</organism>
<dbReference type="InterPro" id="IPR036388">
    <property type="entry name" value="WH-like_DNA-bd_sf"/>
</dbReference>
<dbReference type="RefSeq" id="WP_289963579.1">
    <property type="nucleotide sequence ID" value="NZ_JAUEOZ010000002.1"/>
</dbReference>
<dbReference type="InterPro" id="IPR000847">
    <property type="entry name" value="LysR_HTH_N"/>
</dbReference>
<dbReference type="Pfam" id="PF00126">
    <property type="entry name" value="HTH_1"/>
    <property type="match status" value="1"/>
</dbReference>
<dbReference type="PANTHER" id="PTHR30537:SF26">
    <property type="entry name" value="GLYCINE CLEAVAGE SYSTEM TRANSCRIPTIONAL ACTIVATOR"/>
    <property type="match status" value="1"/>
</dbReference>
<evidence type="ECO:0000259" key="5">
    <source>
        <dbReference type="PROSITE" id="PS50931"/>
    </source>
</evidence>
<keyword evidence="7" id="KW-1185">Reference proteome</keyword>
<dbReference type="Gene3D" id="3.40.190.10">
    <property type="entry name" value="Periplasmic binding protein-like II"/>
    <property type="match status" value="2"/>
</dbReference>
<evidence type="ECO:0000256" key="4">
    <source>
        <dbReference type="ARBA" id="ARBA00023163"/>
    </source>
</evidence>
<keyword evidence="4" id="KW-0804">Transcription</keyword>
<keyword evidence="3" id="KW-0238">DNA-binding</keyword>